<dbReference type="GO" id="GO:0000976">
    <property type="term" value="F:transcription cis-regulatory region binding"/>
    <property type="evidence" value="ECO:0007669"/>
    <property type="project" value="TreeGrafter"/>
</dbReference>
<dbReference type="InterPro" id="IPR036390">
    <property type="entry name" value="WH_DNA-bd_sf"/>
</dbReference>
<dbReference type="CDD" id="cd05466">
    <property type="entry name" value="PBP2_LTTR_substrate"/>
    <property type="match status" value="1"/>
</dbReference>
<proteinExistence type="inferred from homology"/>
<dbReference type="Proteomes" id="UP000545507">
    <property type="component" value="Unassembled WGS sequence"/>
</dbReference>
<feature type="domain" description="HTH lysR-type" evidence="5">
    <location>
        <begin position="1"/>
        <end position="58"/>
    </location>
</feature>
<dbReference type="PANTHER" id="PTHR30126:SF98">
    <property type="entry name" value="HTH-TYPE TRANSCRIPTIONAL ACTIVATOR BAUR"/>
    <property type="match status" value="1"/>
</dbReference>
<protein>
    <submittedName>
        <fullName evidence="6">LysR family transcriptional regulator</fullName>
    </submittedName>
</protein>
<dbReference type="FunFam" id="1.10.10.10:FF:000001">
    <property type="entry name" value="LysR family transcriptional regulator"/>
    <property type="match status" value="1"/>
</dbReference>
<keyword evidence="3" id="KW-0238">DNA-binding</keyword>
<dbReference type="EMBL" id="VYGV01000027">
    <property type="protein sequence ID" value="NWF48385.1"/>
    <property type="molecule type" value="Genomic_DNA"/>
</dbReference>
<dbReference type="AlphaFoldDB" id="A0A7Y8H0R0"/>
<dbReference type="Gene3D" id="1.10.10.10">
    <property type="entry name" value="Winged helix-like DNA-binding domain superfamily/Winged helix DNA-binding domain"/>
    <property type="match status" value="1"/>
</dbReference>
<evidence type="ECO:0000313" key="7">
    <source>
        <dbReference type="Proteomes" id="UP000545507"/>
    </source>
</evidence>
<dbReference type="Gene3D" id="3.40.190.10">
    <property type="entry name" value="Periplasmic binding protein-like II"/>
    <property type="match status" value="2"/>
</dbReference>
<accession>A0A7Y8H0R0</accession>
<dbReference type="Pfam" id="PF00126">
    <property type="entry name" value="HTH_1"/>
    <property type="match status" value="1"/>
</dbReference>
<evidence type="ECO:0000256" key="2">
    <source>
        <dbReference type="ARBA" id="ARBA00023015"/>
    </source>
</evidence>
<dbReference type="PRINTS" id="PR00039">
    <property type="entry name" value="HTHLYSR"/>
</dbReference>
<comment type="caution">
    <text evidence="6">The sequence shown here is derived from an EMBL/GenBank/DDBJ whole genome shotgun (WGS) entry which is preliminary data.</text>
</comment>
<dbReference type="SUPFAM" id="SSF53850">
    <property type="entry name" value="Periplasmic binding protein-like II"/>
    <property type="match status" value="1"/>
</dbReference>
<keyword evidence="2" id="KW-0805">Transcription regulation</keyword>
<sequence length="301" mass="32494">MTLVQLRHFVVLAEQGAFVQASKALFLTQPALTRSIQGLEDELGGRLFDRLGRRIALTPFGHEVLQRARRLVSDAEALKQTGKGLHAGLIGTLRVGLSSAPGALLSTPLMLHMAEHHPKLQLQISRGNTGVLIDALREQLLDAVVVDVRSVRPSADLQIALTFELGAGFLVRPDHPLVQRGRAATLDDVLAYPVASTPLSDEVARLLIGRYGPQANPDDMVTLRCDETLSIVEVARHSHAIVLTADVAAQGLVRLDMTPPLDATARFGLVTLAQREEAPALRILREQLPTWVAGFGTPTVA</sequence>
<reference evidence="6 7" key="1">
    <citation type="submission" date="2019-09" db="EMBL/GenBank/DDBJ databases">
        <title>Hydrogenophaga aromatica sp. nov., isolated from a para-xylene-degrading enrichment culture.</title>
        <authorList>
            <person name="Tancsics A."/>
            <person name="Banerjee S."/>
        </authorList>
    </citation>
    <scope>NUCLEOTIDE SEQUENCE [LARGE SCALE GENOMIC DNA]</scope>
    <source>
        <strain evidence="6 7">D2P1</strain>
    </source>
</reference>
<dbReference type="GO" id="GO:0003700">
    <property type="term" value="F:DNA-binding transcription factor activity"/>
    <property type="evidence" value="ECO:0007669"/>
    <property type="project" value="InterPro"/>
</dbReference>
<gene>
    <name evidence="6" type="ORF">F3K02_24475</name>
</gene>
<dbReference type="InterPro" id="IPR000847">
    <property type="entry name" value="LysR_HTH_N"/>
</dbReference>
<organism evidence="6 7">
    <name type="scientific">Hydrogenophaga aromaticivorans</name>
    <dbReference type="NCBI Taxonomy" id="2610898"/>
    <lineage>
        <taxon>Bacteria</taxon>
        <taxon>Pseudomonadati</taxon>
        <taxon>Pseudomonadota</taxon>
        <taxon>Betaproteobacteria</taxon>
        <taxon>Burkholderiales</taxon>
        <taxon>Comamonadaceae</taxon>
        <taxon>Hydrogenophaga</taxon>
    </lineage>
</organism>
<dbReference type="PROSITE" id="PS50931">
    <property type="entry name" value="HTH_LYSR"/>
    <property type="match status" value="1"/>
</dbReference>
<keyword evidence="4" id="KW-0804">Transcription</keyword>
<comment type="similarity">
    <text evidence="1">Belongs to the LysR transcriptional regulatory family.</text>
</comment>
<evidence type="ECO:0000256" key="4">
    <source>
        <dbReference type="ARBA" id="ARBA00023163"/>
    </source>
</evidence>
<dbReference type="SUPFAM" id="SSF46785">
    <property type="entry name" value="Winged helix' DNA-binding domain"/>
    <property type="match status" value="1"/>
</dbReference>
<dbReference type="Pfam" id="PF03466">
    <property type="entry name" value="LysR_substrate"/>
    <property type="match status" value="1"/>
</dbReference>
<dbReference type="InterPro" id="IPR036388">
    <property type="entry name" value="WH-like_DNA-bd_sf"/>
</dbReference>
<dbReference type="InterPro" id="IPR005119">
    <property type="entry name" value="LysR_subst-bd"/>
</dbReference>
<evidence type="ECO:0000313" key="6">
    <source>
        <dbReference type="EMBL" id="NWF48385.1"/>
    </source>
</evidence>
<keyword evidence="7" id="KW-1185">Reference proteome</keyword>
<dbReference type="PANTHER" id="PTHR30126">
    <property type="entry name" value="HTH-TYPE TRANSCRIPTIONAL REGULATOR"/>
    <property type="match status" value="1"/>
</dbReference>
<name>A0A7Y8H0R0_9BURK</name>
<evidence type="ECO:0000256" key="3">
    <source>
        <dbReference type="ARBA" id="ARBA00023125"/>
    </source>
</evidence>
<evidence type="ECO:0000259" key="5">
    <source>
        <dbReference type="PROSITE" id="PS50931"/>
    </source>
</evidence>
<dbReference type="RefSeq" id="WP_177139008.1">
    <property type="nucleotide sequence ID" value="NZ_VYGV01000027.1"/>
</dbReference>
<evidence type="ECO:0000256" key="1">
    <source>
        <dbReference type="ARBA" id="ARBA00009437"/>
    </source>
</evidence>